<dbReference type="GO" id="GO:0072657">
    <property type="term" value="P:protein localization to membrane"/>
    <property type="evidence" value="ECO:0007669"/>
    <property type="project" value="TreeGrafter"/>
</dbReference>
<evidence type="ECO:0000256" key="6">
    <source>
        <dbReference type="ARBA" id="ARBA00023136"/>
    </source>
</evidence>
<dbReference type="PANTHER" id="PTHR10766">
    <property type="entry name" value="TRANSMEMBRANE 9 SUPERFAMILY PROTEIN"/>
    <property type="match status" value="1"/>
</dbReference>
<comment type="subcellular location">
    <subcellularLocation>
        <location evidence="1">Cytoplasmic vesicle</location>
        <location evidence="1">Autophagosome membrane</location>
        <topology evidence="1">Multi-pass membrane protein</topology>
    </subcellularLocation>
</comment>
<evidence type="ECO:0000256" key="8">
    <source>
        <dbReference type="RuleBase" id="RU363079"/>
    </source>
</evidence>
<evidence type="ECO:0000313" key="10">
    <source>
        <dbReference type="WBParaSite" id="maker-uti_cns_0002590-snap-gene-0.11-mRNA-1"/>
    </source>
</evidence>
<dbReference type="Proteomes" id="UP000095280">
    <property type="component" value="Unplaced"/>
</dbReference>
<dbReference type="GO" id="GO:0000421">
    <property type="term" value="C:autophagosome membrane"/>
    <property type="evidence" value="ECO:0007669"/>
    <property type="project" value="UniProtKB-SubCell"/>
</dbReference>
<comment type="function">
    <text evidence="7">Plays an essential role in autophagy.</text>
</comment>
<feature type="transmembrane region" description="Helical" evidence="8">
    <location>
        <begin position="537"/>
        <end position="556"/>
    </location>
</feature>
<feature type="transmembrane region" description="Helical" evidence="8">
    <location>
        <begin position="374"/>
        <end position="395"/>
    </location>
</feature>
<name>A0A1I8GPR4_9PLAT</name>
<feature type="transmembrane region" description="Helical" evidence="8">
    <location>
        <begin position="407"/>
        <end position="430"/>
    </location>
</feature>
<dbReference type="WBParaSite" id="maker-uti_cns_0002590-snap-gene-0.11-mRNA-1">
    <property type="protein sequence ID" value="maker-uti_cns_0002590-snap-gene-0.11-mRNA-1"/>
    <property type="gene ID" value="maker-uti_cns_0002590-snap-gene-0.11"/>
</dbReference>
<keyword evidence="9" id="KW-1185">Reference proteome</keyword>
<keyword evidence="4 8" id="KW-0732">Signal</keyword>
<feature type="transmembrane region" description="Helical" evidence="8">
    <location>
        <begin position="571"/>
        <end position="597"/>
    </location>
</feature>
<protein>
    <recommendedName>
        <fullName evidence="8">Transmembrane 9 superfamily member</fullName>
    </recommendedName>
</protein>
<feature type="transmembrane region" description="Helical" evidence="8">
    <location>
        <begin position="231"/>
        <end position="253"/>
    </location>
</feature>
<feature type="transmembrane region" description="Helical" evidence="8">
    <location>
        <begin position="466"/>
        <end position="487"/>
    </location>
</feature>
<evidence type="ECO:0000256" key="4">
    <source>
        <dbReference type="ARBA" id="ARBA00022729"/>
    </source>
</evidence>
<feature type="signal peptide" evidence="8">
    <location>
        <begin position="1"/>
        <end position="30"/>
    </location>
</feature>
<evidence type="ECO:0000256" key="5">
    <source>
        <dbReference type="ARBA" id="ARBA00022989"/>
    </source>
</evidence>
<sequence length="607" mass="67813">NFLQQLLPTMLVPLFTVLGLCLALCQTAHSAGHYSSGSPVPIYVNKVGPYYNPHETYHYYELPVCRPDTIVHKSMSLGELLDGDRMAVSMFNVKFSLPATNTLLCSKTLTESDLARLRSAVEDLYYFEFVVDDIPVRGFLGHLEEAGLVPHTHRVYLWTHLDFKFYYKNDRIVYASVATSGKVDLDEITPASPALRFTYSVSWVPSAVSFEDRAQLIRDTSFFPKSLEIHWLSVINSLVLVALLIAFVSVILCRILRRDFARYNLDDEGPVGSTAAEAASLDEDNLGWKSVHADVFRPPGHKCFYSAVVGVGAQFLSIVTGLLGMALLGLFNVHNHGSMNSACVLLYALTSGVAGFVSCRLFRQLGGERWVRMGSHVLITSALFAVPLFLVWAVVNSVVWAYGTTQALPWSTVLLLLSLWLLVGFPLTIVGGSFGKRVPAGLDAPCRTRNIAREIPPLPCYKSWPVHCLISGFLSFSAVSVELYYVYATVWGRQHYSLYGILTLVYVILLFVTACVSVTTTYFQLSAEDYRWWWRSLFSGGSASLFVLAYSVYYYFWRASMSGAVQAVQFFGYSLLLCYVFFLSLGAVSFAASFRFVRYIYANIKMD</sequence>
<feature type="transmembrane region" description="Helical" evidence="8">
    <location>
        <begin position="304"/>
        <end position="332"/>
    </location>
</feature>
<dbReference type="InterPro" id="IPR004240">
    <property type="entry name" value="EMP70"/>
</dbReference>
<organism evidence="9 10">
    <name type="scientific">Macrostomum lignano</name>
    <dbReference type="NCBI Taxonomy" id="282301"/>
    <lineage>
        <taxon>Eukaryota</taxon>
        <taxon>Metazoa</taxon>
        <taxon>Spiralia</taxon>
        <taxon>Lophotrochozoa</taxon>
        <taxon>Platyhelminthes</taxon>
        <taxon>Rhabditophora</taxon>
        <taxon>Macrostomorpha</taxon>
        <taxon>Macrostomida</taxon>
        <taxon>Macrostomidae</taxon>
        <taxon>Macrostomum</taxon>
    </lineage>
</organism>
<keyword evidence="3 8" id="KW-0812">Transmembrane</keyword>
<dbReference type="AlphaFoldDB" id="A0A1I8GPR4"/>
<evidence type="ECO:0000256" key="2">
    <source>
        <dbReference type="ARBA" id="ARBA00005227"/>
    </source>
</evidence>
<feature type="chain" id="PRO_5009030164" description="Transmembrane 9 superfamily member" evidence="8">
    <location>
        <begin position="31"/>
        <end position="607"/>
    </location>
</feature>
<dbReference type="Pfam" id="PF02990">
    <property type="entry name" value="EMP70"/>
    <property type="match status" value="1"/>
</dbReference>
<comment type="similarity">
    <text evidence="2 8">Belongs to the nonaspanin (TM9SF) (TC 9.A.2) family.</text>
</comment>
<keyword evidence="5 8" id="KW-1133">Transmembrane helix</keyword>
<proteinExistence type="inferred from homology"/>
<reference evidence="10" key="1">
    <citation type="submission" date="2016-11" db="UniProtKB">
        <authorList>
            <consortium name="WormBaseParasite"/>
        </authorList>
    </citation>
    <scope>IDENTIFICATION</scope>
</reference>
<evidence type="ECO:0000256" key="3">
    <source>
        <dbReference type="ARBA" id="ARBA00022692"/>
    </source>
</evidence>
<evidence type="ECO:0000313" key="9">
    <source>
        <dbReference type="Proteomes" id="UP000095280"/>
    </source>
</evidence>
<dbReference type="PANTHER" id="PTHR10766:SF177">
    <property type="entry name" value="TRANSMEMBRANE 9 SUPERFAMILY MEMBER 1"/>
    <property type="match status" value="1"/>
</dbReference>
<accession>A0A1I8GPR4</accession>
<feature type="transmembrane region" description="Helical" evidence="8">
    <location>
        <begin position="499"/>
        <end position="525"/>
    </location>
</feature>
<evidence type="ECO:0000256" key="7">
    <source>
        <dbReference type="ARBA" id="ARBA00037688"/>
    </source>
</evidence>
<keyword evidence="6 8" id="KW-0472">Membrane</keyword>
<evidence type="ECO:0000256" key="1">
    <source>
        <dbReference type="ARBA" id="ARBA00004542"/>
    </source>
</evidence>